<dbReference type="Gene3D" id="1.20.1280.50">
    <property type="match status" value="1"/>
</dbReference>
<keyword evidence="4" id="KW-1185">Reference proteome</keyword>
<dbReference type="AlphaFoldDB" id="A0AAN7LI40"/>
<dbReference type="SMART" id="SM00367">
    <property type="entry name" value="LRR_CC"/>
    <property type="match status" value="5"/>
</dbReference>
<dbReference type="Pfam" id="PF25372">
    <property type="entry name" value="DUF7885"/>
    <property type="match status" value="1"/>
</dbReference>
<feature type="domain" description="F-box/LRR-repeat protein 15-like leucin rich repeat" evidence="2">
    <location>
        <begin position="59"/>
        <end position="179"/>
    </location>
</feature>
<dbReference type="Proteomes" id="UP001345219">
    <property type="component" value="Chromosome 13"/>
</dbReference>
<dbReference type="InterPro" id="IPR032675">
    <property type="entry name" value="LRR_dom_sf"/>
</dbReference>
<dbReference type="InterPro" id="IPR006553">
    <property type="entry name" value="Leu-rich_rpt_Cys-con_subtyp"/>
</dbReference>
<dbReference type="FunFam" id="3.80.10.10:FF:000925">
    <property type="entry name" value="F-box protein At5g67140"/>
    <property type="match status" value="1"/>
</dbReference>
<dbReference type="InterPro" id="IPR001810">
    <property type="entry name" value="F-box_dom"/>
</dbReference>
<dbReference type="EMBL" id="JAXIOK010000001">
    <property type="protein sequence ID" value="KAK4781071.1"/>
    <property type="molecule type" value="Genomic_DNA"/>
</dbReference>
<evidence type="ECO:0000259" key="2">
    <source>
        <dbReference type="Pfam" id="PF25372"/>
    </source>
</evidence>
<evidence type="ECO:0008006" key="5">
    <source>
        <dbReference type="Google" id="ProtNLM"/>
    </source>
</evidence>
<dbReference type="PANTHER" id="PTHR13318:SF95">
    <property type="entry name" value="F-BOX PROTEIN YLR352W"/>
    <property type="match status" value="1"/>
</dbReference>
<dbReference type="InterPro" id="IPR057207">
    <property type="entry name" value="FBXL15_LRR"/>
</dbReference>
<protein>
    <recommendedName>
        <fullName evidence="5">F-box domain-containing protein</fullName>
    </recommendedName>
</protein>
<dbReference type="SUPFAM" id="SSF52047">
    <property type="entry name" value="RNI-like"/>
    <property type="match status" value="1"/>
</dbReference>
<name>A0AAN7LI40_9MYRT</name>
<reference evidence="3 4" key="1">
    <citation type="journal article" date="2023" name="Hortic Res">
        <title>Pangenome of water caltrop reveals structural variations and asymmetric subgenome divergence after allopolyploidization.</title>
        <authorList>
            <person name="Zhang X."/>
            <person name="Chen Y."/>
            <person name="Wang L."/>
            <person name="Yuan Y."/>
            <person name="Fang M."/>
            <person name="Shi L."/>
            <person name="Lu R."/>
            <person name="Comes H.P."/>
            <person name="Ma Y."/>
            <person name="Chen Y."/>
            <person name="Huang G."/>
            <person name="Zhou Y."/>
            <person name="Zheng Z."/>
            <person name="Qiu Y."/>
        </authorList>
    </citation>
    <scope>NUCLEOTIDE SEQUENCE [LARGE SCALE GENOMIC DNA]</scope>
    <source>
        <tissue evidence="3">Roots</tissue>
    </source>
</reference>
<gene>
    <name evidence="3" type="ORF">SAY87_017177</name>
</gene>
<comment type="caution">
    <text evidence="3">The sequence shown here is derived from an EMBL/GenBank/DDBJ whole genome shotgun (WGS) entry which is preliminary data.</text>
</comment>
<feature type="domain" description="F-box" evidence="1">
    <location>
        <begin position="14"/>
        <end position="46"/>
    </location>
</feature>
<evidence type="ECO:0000313" key="4">
    <source>
        <dbReference type="Proteomes" id="UP001345219"/>
    </source>
</evidence>
<dbReference type="SUPFAM" id="SSF81383">
    <property type="entry name" value="F-box domain"/>
    <property type="match status" value="1"/>
</dbReference>
<evidence type="ECO:0000259" key="1">
    <source>
        <dbReference type="Pfam" id="PF12937"/>
    </source>
</evidence>
<accession>A0AAN7LI40</accession>
<evidence type="ECO:0000313" key="3">
    <source>
        <dbReference type="EMBL" id="KAK4781071.1"/>
    </source>
</evidence>
<proteinExistence type="predicted"/>
<dbReference type="PANTHER" id="PTHR13318">
    <property type="entry name" value="PARTNER OF PAIRED, ISOFORM B-RELATED"/>
    <property type="match status" value="1"/>
</dbReference>
<dbReference type="GO" id="GO:0019005">
    <property type="term" value="C:SCF ubiquitin ligase complex"/>
    <property type="evidence" value="ECO:0007669"/>
    <property type="project" value="TreeGrafter"/>
</dbReference>
<dbReference type="GO" id="GO:0031146">
    <property type="term" value="P:SCF-dependent proteasomal ubiquitin-dependent protein catabolic process"/>
    <property type="evidence" value="ECO:0007669"/>
    <property type="project" value="TreeGrafter"/>
</dbReference>
<dbReference type="Gene3D" id="3.80.10.10">
    <property type="entry name" value="Ribonuclease Inhibitor"/>
    <property type="match status" value="1"/>
</dbReference>
<sequence length="218" mass="24113">MMNEAVAVVEEAEIDRLPIDLLAHIFYMIPSFTDLAQASAVCRRWKLGVKLSYGRREKLRLAGCKMDDDATVRIVRYAHALKELDIPRSRWACQITDRGLSGISSAKCIGNLKFISLWGMTGITDSGIVQLVSRSSSLRHLNIGGTFITDDSLFAIAKSCPQLKTIGLWCCRHVTPAGLIVLVGKCPKLKSINVWGSRIPPYCITDLINIRPGLEIKS</sequence>
<dbReference type="InterPro" id="IPR036047">
    <property type="entry name" value="F-box-like_dom_sf"/>
</dbReference>
<organism evidence="3 4">
    <name type="scientific">Trapa incisa</name>
    <dbReference type="NCBI Taxonomy" id="236973"/>
    <lineage>
        <taxon>Eukaryota</taxon>
        <taxon>Viridiplantae</taxon>
        <taxon>Streptophyta</taxon>
        <taxon>Embryophyta</taxon>
        <taxon>Tracheophyta</taxon>
        <taxon>Spermatophyta</taxon>
        <taxon>Magnoliopsida</taxon>
        <taxon>eudicotyledons</taxon>
        <taxon>Gunneridae</taxon>
        <taxon>Pentapetalae</taxon>
        <taxon>rosids</taxon>
        <taxon>malvids</taxon>
        <taxon>Myrtales</taxon>
        <taxon>Lythraceae</taxon>
        <taxon>Trapa</taxon>
    </lineage>
</organism>
<dbReference type="Pfam" id="PF12937">
    <property type="entry name" value="F-box-like"/>
    <property type="match status" value="1"/>
</dbReference>